<organism evidence="2 3">
    <name type="scientific">Botrytis byssoidea</name>
    <dbReference type="NCBI Taxonomy" id="139641"/>
    <lineage>
        <taxon>Eukaryota</taxon>
        <taxon>Fungi</taxon>
        <taxon>Dikarya</taxon>
        <taxon>Ascomycota</taxon>
        <taxon>Pezizomycotina</taxon>
        <taxon>Leotiomycetes</taxon>
        <taxon>Helotiales</taxon>
        <taxon>Sclerotiniaceae</taxon>
        <taxon>Botrytis</taxon>
    </lineage>
</organism>
<gene>
    <name evidence="2" type="ORF">EAE97_010627</name>
</gene>
<feature type="region of interest" description="Disordered" evidence="1">
    <location>
        <begin position="89"/>
        <end position="154"/>
    </location>
</feature>
<dbReference type="RefSeq" id="XP_038728003.1">
    <property type="nucleotide sequence ID" value="XM_038881142.1"/>
</dbReference>
<dbReference type="GeneID" id="62154215"/>
<feature type="compositionally biased region" description="Polar residues" evidence="1">
    <location>
        <begin position="139"/>
        <end position="153"/>
    </location>
</feature>
<sequence length="177" mass="20974">MCLDIFSKFSCTPSHNSEFTLWETQECSSAISKSRYQIRNILCPAADRNTYVDMRTDNKEKLCTTCARASTEQSNREIEIAREDLRKQRQFAEEMKRKREPRQQEELAEKDQHQGQRKVVRKEGPRKQNAPIKIEPSARTESPSQAVARIQSSLEREYNVVETRRIIERLRESYRYR</sequence>
<protein>
    <submittedName>
        <fullName evidence="2">Uncharacterized protein</fullName>
    </submittedName>
</protein>
<evidence type="ECO:0000313" key="2">
    <source>
        <dbReference type="EMBL" id="KAF7924676.1"/>
    </source>
</evidence>
<dbReference type="Proteomes" id="UP000710849">
    <property type="component" value="Unassembled WGS sequence"/>
</dbReference>
<keyword evidence="3" id="KW-1185">Reference proteome</keyword>
<dbReference type="EMBL" id="RCSW01000029">
    <property type="protein sequence ID" value="KAF7924676.1"/>
    <property type="molecule type" value="Genomic_DNA"/>
</dbReference>
<feature type="compositionally biased region" description="Basic and acidic residues" evidence="1">
    <location>
        <begin position="89"/>
        <end position="114"/>
    </location>
</feature>
<reference evidence="2 3" key="1">
    <citation type="journal article" date="2020" name="Genome Biol. Evol.">
        <title>Comparative genomics of Sclerotiniaceae.</title>
        <authorList>
            <person name="Valero Jimenez C.A."/>
            <person name="Steentjes M."/>
            <person name="Scholten O.E."/>
            <person name="Van Kan J.A.L."/>
        </authorList>
    </citation>
    <scope>NUCLEOTIDE SEQUENCE [LARGE SCALE GENOMIC DNA]</scope>
    <source>
        <strain evidence="2 3">MUCL 94</strain>
    </source>
</reference>
<name>A0A9P5I095_9HELO</name>
<dbReference type="AlphaFoldDB" id="A0A9P5I095"/>
<evidence type="ECO:0000313" key="3">
    <source>
        <dbReference type="Proteomes" id="UP000710849"/>
    </source>
</evidence>
<evidence type="ECO:0000256" key="1">
    <source>
        <dbReference type="SAM" id="MobiDB-lite"/>
    </source>
</evidence>
<comment type="caution">
    <text evidence="2">The sequence shown here is derived from an EMBL/GenBank/DDBJ whole genome shotgun (WGS) entry which is preliminary data.</text>
</comment>
<proteinExistence type="predicted"/>
<accession>A0A9P5I095</accession>